<organism evidence="5 6">
    <name type="scientific">Ferrimonas sediminicola</name>
    <dbReference type="NCBI Taxonomy" id="2569538"/>
    <lineage>
        <taxon>Bacteria</taxon>
        <taxon>Pseudomonadati</taxon>
        <taxon>Pseudomonadota</taxon>
        <taxon>Gammaproteobacteria</taxon>
        <taxon>Alteromonadales</taxon>
        <taxon>Ferrimonadaceae</taxon>
        <taxon>Ferrimonas</taxon>
    </lineage>
</organism>
<evidence type="ECO:0000313" key="6">
    <source>
        <dbReference type="Proteomes" id="UP000305674"/>
    </source>
</evidence>
<proteinExistence type="predicted"/>
<dbReference type="GO" id="GO:0019808">
    <property type="term" value="F:polyamine binding"/>
    <property type="evidence" value="ECO:0007669"/>
    <property type="project" value="InterPro"/>
</dbReference>
<keyword evidence="6" id="KW-1185">Reference proteome</keyword>
<dbReference type="PANTHER" id="PTHR30222">
    <property type="entry name" value="SPERMIDINE/PUTRESCINE-BINDING PERIPLASMIC PROTEIN"/>
    <property type="match status" value="1"/>
</dbReference>
<dbReference type="PRINTS" id="PR00909">
    <property type="entry name" value="SPERMDNBNDNG"/>
</dbReference>
<keyword evidence="2" id="KW-0813">Transport</keyword>
<comment type="caution">
    <text evidence="5">The sequence shown here is derived from an EMBL/GenBank/DDBJ whole genome shotgun (WGS) entry which is preliminary data.</text>
</comment>
<dbReference type="OrthoDB" id="9769319at2"/>
<sequence>MHSRSLPLLAFALLPTLALSAEVRLLTWEAYLADEVVSAFRRETGHTIRQFFISSDAERNAMLQAGGATLFDLIMADNTATDEYASQGLIQPMAGRVANLSHIDERWQQACGEYGAAYSWGTLGIAYRSSLGVQIDSWHQLFDPPPPFRGKLVVLSDYREFTAAALMALGFSPNSSQRTELEQAFALMGEQKAHLLAYDYGVSYALSWQQESEMAMALAYSADVEEIIDATGQEDWTYVIPKEGSLLWVDCWVLPAGRPVSEATLAFLNFINRPDVAALNAEKAQMPTPISAAKALTSEAYQGDQELYPTGEVFDGALLLRRRANETERRIIEAVDALKHN</sequence>
<dbReference type="GO" id="GO:0015846">
    <property type="term" value="P:polyamine transport"/>
    <property type="evidence" value="ECO:0007669"/>
    <property type="project" value="InterPro"/>
</dbReference>
<evidence type="ECO:0000313" key="5">
    <source>
        <dbReference type="EMBL" id="TKB48149.1"/>
    </source>
</evidence>
<reference evidence="5 6" key="1">
    <citation type="submission" date="2019-04" db="EMBL/GenBank/DDBJ databases">
        <authorList>
            <person name="Hwang J.C."/>
        </authorList>
    </citation>
    <scope>NUCLEOTIDE SEQUENCE [LARGE SCALE GENOMIC DNA]</scope>
    <source>
        <strain evidence="5 6">IMCC35001</strain>
    </source>
</reference>
<dbReference type="Pfam" id="PF13416">
    <property type="entry name" value="SBP_bac_8"/>
    <property type="match status" value="1"/>
</dbReference>
<keyword evidence="4" id="KW-0574">Periplasm</keyword>
<dbReference type="EMBL" id="SWCI01000009">
    <property type="protein sequence ID" value="TKB48149.1"/>
    <property type="molecule type" value="Genomic_DNA"/>
</dbReference>
<comment type="subcellular location">
    <subcellularLocation>
        <location evidence="1">Periplasm</location>
    </subcellularLocation>
</comment>
<dbReference type="SUPFAM" id="SSF53850">
    <property type="entry name" value="Periplasmic binding protein-like II"/>
    <property type="match status" value="1"/>
</dbReference>
<dbReference type="RefSeq" id="WP_136853843.1">
    <property type="nucleotide sequence ID" value="NZ_SWCI01000009.1"/>
</dbReference>
<name>A0A4V5NUX5_9GAMM</name>
<dbReference type="Gene3D" id="3.40.190.10">
    <property type="entry name" value="Periplasmic binding protein-like II"/>
    <property type="match status" value="2"/>
</dbReference>
<evidence type="ECO:0000256" key="2">
    <source>
        <dbReference type="ARBA" id="ARBA00022448"/>
    </source>
</evidence>
<dbReference type="InterPro" id="IPR006059">
    <property type="entry name" value="SBP"/>
</dbReference>
<dbReference type="Proteomes" id="UP000305674">
    <property type="component" value="Unassembled WGS sequence"/>
</dbReference>
<gene>
    <name evidence="5" type="ORF">FCL40_13550</name>
</gene>
<evidence type="ECO:0000256" key="4">
    <source>
        <dbReference type="ARBA" id="ARBA00022764"/>
    </source>
</evidence>
<dbReference type="CDD" id="cd13590">
    <property type="entry name" value="PBP2_PotD_PotF_like"/>
    <property type="match status" value="1"/>
</dbReference>
<evidence type="ECO:0000256" key="1">
    <source>
        <dbReference type="ARBA" id="ARBA00004418"/>
    </source>
</evidence>
<dbReference type="PANTHER" id="PTHR30222:SF12">
    <property type="entry name" value="NORSPERMIDINE SENSOR"/>
    <property type="match status" value="1"/>
</dbReference>
<keyword evidence="3" id="KW-0732">Signal</keyword>
<dbReference type="AlphaFoldDB" id="A0A4V5NUX5"/>
<accession>A0A4V5NUX5</accession>
<protein>
    <submittedName>
        <fullName evidence="5">Spermidine/putrescine ABC transporter substrate-binding protein</fullName>
    </submittedName>
</protein>
<dbReference type="InterPro" id="IPR001188">
    <property type="entry name" value="Sperm_putr-bd"/>
</dbReference>
<dbReference type="GO" id="GO:0042597">
    <property type="term" value="C:periplasmic space"/>
    <property type="evidence" value="ECO:0007669"/>
    <property type="project" value="UniProtKB-SubCell"/>
</dbReference>
<evidence type="ECO:0000256" key="3">
    <source>
        <dbReference type="ARBA" id="ARBA00022729"/>
    </source>
</evidence>